<protein>
    <submittedName>
        <fullName evidence="1">Chlorophyll A-B binding protein</fullName>
    </submittedName>
</protein>
<accession>A0ACB7TX57</accession>
<name>A0ACB7TX57_DIOAL</name>
<gene>
    <name evidence="1" type="ORF">IHE45_19G030700</name>
</gene>
<organism evidence="1 2">
    <name type="scientific">Dioscorea alata</name>
    <name type="common">Purple yam</name>
    <dbReference type="NCBI Taxonomy" id="55571"/>
    <lineage>
        <taxon>Eukaryota</taxon>
        <taxon>Viridiplantae</taxon>
        <taxon>Streptophyta</taxon>
        <taxon>Embryophyta</taxon>
        <taxon>Tracheophyta</taxon>
        <taxon>Spermatophyta</taxon>
        <taxon>Magnoliopsida</taxon>
        <taxon>Liliopsida</taxon>
        <taxon>Dioscoreales</taxon>
        <taxon>Dioscoreaceae</taxon>
        <taxon>Dioscorea</taxon>
    </lineage>
</organism>
<comment type="caution">
    <text evidence="1">The sequence shown here is derived from an EMBL/GenBank/DDBJ whole genome shotgun (WGS) entry which is preliminary data.</text>
</comment>
<dbReference type="EMBL" id="CM037029">
    <property type="protein sequence ID" value="KAH7652627.1"/>
    <property type="molecule type" value="Genomic_DNA"/>
</dbReference>
<sequence>MAMAARAIYCELSPTRSTSPSSPRRDPTPSAPATAVPPGRRSVESGKIVLQPRLCTLRSYGSESRDGVVRAPLGGCDGGGGGVSPFFTSLAEYIESSRKSHDFEIVSGRLAMVAFAAAVAVESVTGNSLFKKLDLQQIEEAGGVCLAVIASAATFALFSSNRKRIGQMFTLSCNSLVDSLLDNLIDGLFYEGDLTDWSDD</sequence>
<keyword evidence="2" id="KW-1185">Reference proteome</keyword>
<evidence type="ECO:0000313" key="2">
    <source>
        <dbReference type="Proteomes" id="UP000827976"/>
    </source>
</evidence>
<dbReference type="Proteomes" id="UP000827976">
    <property type="component" value="Chromosome 19"/>
</dbReference>
<reference evidence="2" key="1">
    <citation type="journal article" date="2022" name="Nat. Commun.">
        <title>Chromosome evolution and the genetic basis of agronomically important traits in greater yam.</title>
        <authorList>
            <person name="Bredeson J.V."/>
            <person name="Lyons J.B."/>
            <person name="Oniyinde I.O."/>
            <person name="Okereke N.R."/>
            <person name="Kolade O."/>
            <person name="Nnabue I."/>
            <person name="Nwadili C.O."/>
            <person name="Hribova E."/>
            <person name="Parker M."/>
            <person name="Nwogha J."/>
            <person name="Shu S."/>
            <person name="Carlson J."/>
            <person name="Kariba R."/>
            <person name="Muthemba S."/>
            <person name="Knop K."/>
            <person name="Barton G.J."/>
            <person name="Sherwood A.V."/>
            <person name="Lopez-Montes A."/>
            <person name="Asiedu R."/>
            <person name="Jamnadass R."/>
            <person name="Muchugi A."/>
            <person name="Goodstein D."/>
            <person name="Egesi C.N."/>
            <person name="Featherston J."/>
            <person name="Asfaw A."/>
            <person name="Simpson G.G."/>
            <person name="Dolezel J."/>
            <person name="Hendre P.S."/>
            <person name="Van Deynze A."/>
            <person name="Kumar P.L."/>
            <person name="Obidiegwu J.E."/>
            <person name="Bhattacharjee R."/>
            <person name="Rokhsar D.S."/>
        </authorList>
    </citation>
    <scope>NUCLEOTIDE SEQUENCE [LARGE SCALE GENOMIC DNA]</scope>
    <source>
        <strain evidence="2">cv. TDa95/00328</strain>
    </source>
</reference>
<evidence type="ECO:0000313" key="1">
    <source>
        <dbReference type="EMBL" id="KAH7652627.1"/>
    </source>
</evidence>
<proteinExistence type="predicted"/>